<reference evidence="1 2" key="1">
    <citation type="submission" date="2024-01" db="EMBL/GenBank/DDBJ databases">
        <title>Genome assemblies of Stephania.</title>
        <authorList>
            <person name="Yang L."/>
        </authorList>
    </citation>
    <scope>NUCLEOTIDE SEQUENCE [LARGE SCALE GENOMIC DNA]</scope>
    <source>
        <strain evidence="1">YNDBR</strain>
        <tissue evidence="1">Leaf</tissue>
    </source>
</reference>
<accession>A0AAP0E5V2</accession>
<evidence type="ECO:0000313" key="1">
    <source>
        <dbReference type="EMBL" id="KAK9087176.1"/>
    </source>
</evidence>
<proteinExistence type="predicted"/>
<protein>
    <submittedName>
        <fullName evidence="1">Uncharacterized protein</fullName>
    </submittedName>
</protein>
<organism evidence="1 2">
    <name type="scientific">Stephania yunnanensis</name>
    <dbReference type="NCBI Taxonomy" id="152371"/>
    <lineage>
        <taxon>Eukaryota</taxon>
        <taxon>Viridiplantae</taxon>
        <taxon>Streptophyta</taxon>
        <taxon>Embryophyta</taxon>
        <taxon>Tracheophyta</taxon>
        <taxon>Spermatophyta</taxon>
        <taxon>Magnoliopsida</taxon>
        <taxon>Ranunculales</taxon>
        <taxon>Menispermaceae</taxon>
        <taxon>Menispermoideae</taxon>
        <taxon>Cissampelideae</taxon>
        <taxon>Stephania</taxon>
    </lineage>
</organism>
<dbReference type="EMBL" id="JBBNAF010000013">
    <property type="protein sequence ID" value="KAK9087176.1"/>
    <property type="molecule type" value="Genomic_DNA"/>
</dbReference>
<keyword evidence="2" id="KW-1185">Reference proteome</keyword>
<sequence length="49" mass="5429">MSGDTSFLNNWIQYSVSSTPSLKLKLVQLEVVNRIGKSDKSKVRCGADQ</sequence>
<dbReference type="AlphaFoldDB" id="A0AAP0E5V2"/>
<gene>
    <name evidence="1" type="ORF">Syun_029570</name>
</gene>
<comment type="caution">
    <text evidence="1">The sequence shown here is derived from an EMBL/GenBank/DDBJ whole genome shotgun (WGS) entry which is preliminary data.</text>
</comment>
<name>A0AAP0E5V2_9MAGN</name>
<evidence type="ECO:0000313" key="2">
    <source>
        <dbReference type="Proteomes" id="UP001420932"/>
    </source>
</evidence>
<dbReference type="Proteomes" id="UP001420932">
    <property type="component" value="Unassembled WGS sequence"/>
</dbReference>